<gene>
    <name evidence="3" type="ORF">SAE02_63620</name>
</gene>
<organism evidence="3 4">
    <name type="scientific">Skermanella aerolata</name>
    <dbReference type="NCBI Taxonomy" id="393310"/>
    <lineage>
        <taxon>Bacteria</taxon>
        <taxon>Pseudomonadati</taxon>
        <taxon>Pseudomonadota</taxon>
        <taxon>Alphaproteobacteria</taxon>
        <taxon>Rhodospirillales</taxon>
        <taxon>Azospirillaceae</taxon>
        <taxon>Skermanella</taxon>
    </lineage>
</organism>
<protein>
    <recommendedName>
        <fullName evidence="2">Surface antigen domain-containing protein</fullName>
    </recommendedName>
</protein>
<dbReference type="RefSeq" id="WP_147041088.1">
    <property type="nucleotide sequence ID" value="NZ_BJYZ01000037.1"/>
</dbReference>
<proteinExistence type="predicted"/>
<comment type="caution">
    <text evidence="3">The sequence shown here is derived from an EMBL/GenBank/DDBJ whole genome shotgun (WGS) entry which is preliminary data.</text>
</comment>
<accession>A0A512E0H2</accession>
<dbReference type="EMBL" id="BJYZ01000037">
    <property type="protein sequence ID" value="GEO42214.1"/>
    <property type="molecule type" value="Genomic_DNA"/>
</dbReference>
<keyword evidence="4" id="KW-1185">Reference proteome</keyword>
<name>A0A512E0H2_9PROT</name>
<evidence type="ECO:0000259" key="2">
    <source>
        <dbReference type="Pfam" id="PF16998"/>
    </source>
</evidence>
<sequence>MKVNGMTKLGSAATLALLLLTAGSAQAQLLFGSRLGQAHYEGDDTKIIMKVGADMLRNACDGESRPWSNPQTGNSGTITVLRSYTRGQMPCRDTQVNSQLKDRNVVYVLPVCQIADGSWKFAPQ</sequence>
<feature type="signal peptide" evidence="1">
    <location>
        <begin position="1"/>
        <end position="27"/>
    </location>
</feature>
<dbReference type="OrthoDB" id="5402098at2"/>
<dbReference type="Pfam" id="PF16998">
    <property type="entry name" value="17kDa_Anti_2"/>
    <property type="match status" value="1"/>
</dbReference>
<dbReference type="Proteomes" id="UP000321523">
    <property type="component" value="Unassembled WGS sequence"/>
</dbReference>
<dbReference type="InterPro" id="IPR032635">
    <property type="entry name" value="Anti_2"/>
</dbReference>
<evidence type="ECO:0000256" key="1">
    <source>
        <dbReference type="SAM" id="SignalP"/>
    </source>
</evidence>
<reference evidence="3 4" key="1">
    <citation type="submission" date="2019-07" db="EMBL/GenBank/DDBJ databases">
        <title>Whole genome shotgun sequence of Skermanella aerolata NBRC 106429.</title>
        <authorList>
            <person name="Hosoyama A."/>
            <person name="Uohara A."/>
            <person name="Ohji S."/>
            <person name="Ichikawa N."/>
        </authorList>
    </citation>
    <scope>NUCLEOTIDE SEQUENCE [LARGE SCALE GENOMIC DNA]</scope>
    <source>
        <strain evidence="3 4">NBRC 106429</strain>
    </source>
</reference>
<keyword evidence="1" id="KW-0732">Signal</keyword>
<feature type="domain" description="Surface antigen" evidence="2">
    <location>
        <begin position="44"/>
        <end position="121"/>
    </location>
</feature>
<evidence type="ECO:0000313" key="4">
    <source>
        <dbReference type="Proteomes" id="UP000321523"/>
    </source>
</evidence>
<feature type="chain" id="PRO_5021777912" description="Surface antigen domain-containing protein" evidence="1">
    <location>
        <begin position="28"/>
        <end position="124"/>
    </location>
</feature>
<dbReference type="AlphaFoldDB" id="A0A512E0H2"/>
<evidence type="ECO:0000313" key="3">
    <source>
        <dbReference type="EMBL" id="GEO42214.1"/>
    </source>
</evidence>